<protein>
    <submittedName>
        <fullName evidence="1">Uncharacterized protein</fullName>
    </submittedName>
</protein>
<evidence type="ECO:0000313" key="2">
    <source>
        <dbReference type="Proteomes" id="UP000796761"/>
    </source>
</evidence>
<dbReference type="AlphaFoldDB" id="A0A8K1DBA9"/>
<dbReference type="EMBL" id="SWJQ01001683">
    <property type="protein sequence ID" value="TRZ07654.1"/>
    <property type="molecule type" value="Genomic_DNA"/>
</dbReference>
<gene>
    <name evidence="1" type="ORF">HGM15179_019452</name>
</gene>
<evidence type="ECO:0000313" key="1">
    <source>
        <dbReference type="EMBL" id="TRZ07654.1"/>
    </source>
</evidence>
<sequence length="89" mass="9330">MTSSQRAGPLPAPYAGANLGRRFLVLGRVEVELTQQIQQNQAALAQEKLGEIPIEVANAVNPVVWASDIPGKSKLAESVSIALKPGATP</sequence>
<accession>A0A8K1DBA9</accession>
<feature type="non-terminal residue" evidence="1">
    <location>
        <position position="1"/>
    </location>
</feature>
<proteinExistence type="predicted"/>
<keyword evidence="2" id="KW-1185">Reference proteome</keyword>
<organism evidence="1 2">
    <name type="scientific">Zosterops borbonicus</name>
    <dbReference type="NCBI Taxonomy" id="364589"/>
    <lineage>
        <taxon>Eukaryota</taxon>
        <taxon>Metazoa</taxon>
        <taxon>Chordata</taxon>
        <taxon>Craniata</taxon>
        <taxon>Vertebrata</taxon>
        <taxon>Euteleostomi</taxon>
        <taxon>Archelosauria</taxon>
        <taxon>Archosauria</taxon>
        <taxon>Dinosauria</taxon>
        <taxon>Saurischia</taxon>
        <taxon>Theropoda</taxon>
        <taxon>Coelurosauria</taxon>
        <taxon>Aves</taxon>
        <taxon>Neognathae</taxon>
        <taxon>Neoaves</taxon>
        <taxon>Telluraves</taxon>
        <taxon>Australaves</taxon>
        <taxon>Passeriformes</taxon>
        <taxon>Sylvioidea</taxon>
        <taxon>Zosteropidae</taxon>
        <taxon>Zosterops</taxon>
    </lineage>
</organism>
<dbReference type="Proteomes" id="UP000796761">
    <property type="component" value="Unassembled WGS sequence"/>
</dbReference>
<reference evidence="1" key="1">
    <citation type="submission" date="2019-04" db="EMBL/GenBank/DDBJ databases">
        <title>Genome assembly of Zosterops borbonicus 15179.</title>
        <authorList>
            <person name="Leroy T."/>
            <person name="Anselmetti Y."/>
            <person name="Tilak M.-K."/>
            <person name="Nabholz B."/>
        </authorList>
    </citation>
    <scope>NUCLEOTIDE SEQUENCE</scope>
    <source>
        <strain evidence="1">HGM_15179</strain>
        <tissue evidence="1">Muscle</tissue>
    </source>
</reference>
<name>A0A8K1DBA9_9PASS</name>
<comment type="caution">
    <text evidence="1">The sequence shown here is derived from an EMBL/GenBank/DDBJ whole genome shotgun (WGS) entry which is preliminary data.</text>
</comment>